<dbReference type="GO" id="GO:0008270">
    <property type="term" value="F:zinc ion binding"/>
    <property type="evidence" value="ECO:0007669"/>
    <property type="project" value="UniProtKB-KW"/>
</dbReference>
<dbReference type="VEuPathDB" id="FungiDB:H310_04904"/>
<feature type="domain" description="FYVE-type" evidence="6">
    <location>
        <begin position="292"/>
        <end position="352"/>
    </location>
</feature>
<dbReference type="GeneID" id="20081954"/>
<sequence>MGRRRHNVSSHAFHCPPLSEKVRHELILEAKLACKFLVVDATASDALPIENVIVNAKTGRHATARRIRDQVDSTLVGTSAHTRVRATLEDIVEFFRLDSPSKVDDYARVMGDTITDNVSLYTLMEPSPCFAGEQPTTWQQTYSNPMHYVGVEWQLSKPKGFSPRDFCFLDYQDSFFFVDQVTGQERRGWARCLHSVALDCCPDMEKSAGIIRAKIVRSGHVFIESTDKEGVLDYYKNYYIVPGGNLLKHFPTLYMKKMLKQFTTSVLNLEEHLIQQRLRPILDVPVSAFQSKKDVASCMHCSQKFSWLVPKKQCRSCGDIACSRCCSPWQFHLDSTSYVKVDLCQRCILDEAELPTAFSARTSRTTSRSSRVHSAHNRSHHGHRSHYSDDIRASDGHNYRVRPSQFSHYVHPRDTSHGQPSVIMLGGPADSYQYNPFHQRDAAPCGSNSPDSLDSDDIHVISPTELRGSQMTLVSSARDVLLTFHSDSSSIYL</sequence>
<evidence type="ECO:0000313" key="7">
    <source>
        <dbReference type="EMBL" id="ETW03441.1"/>
    </source>
</evidence>
<organism evidence="7">
    <name type="scientific">Aphanomyces invadans</name>
    <dbReference type="NCBI Taxonomy" id="157072"/>
    <lineage>
        <taxon>Eukaryota</taxon>
        <taxon>Sar</taxon>
        <taxon>Stramenopiles</taxon>
        <taxon>Oomycota</taxon>
        <taxon>Saprolegniomycetes</taxon>
        <taxon>Saprolegniales</taxon>
        <taxon>Verrucalvaceae</taxon>
        <taxon>Aphanomyces</taxon>
    </lineage>
</organism>
<dbReference type="SMART" id="SM00064">
    <property type="entry name" value="FYVE"/>
    <property type="match status" value="1"/>
</dbReference>
<accession>A0A024UAM1</accession>
<dbReference type="EMBL" id="KI913959">
    <property type="protein sequence ID" value="ETW03441.1"/>
    <property type="molecule type" value="Genomic_DNA"/>
</dbReference>
<feature type="region of interest" description="Disordered" evidence="5">
    <location>
        <begin position="360"/>
        <end position="394"/>
    </location>
</feature>
<feature type="compositionally biased region" description="Basic residues" evidence="5">
    <location>
        <begin position="370"/>
        <end position="385"/>
    </location>
</feature>
<evidence type="ECO:0000256" key="5">
    <source>
        <dbReference type="SAM" id="MobiDB-lite"/>
    </source>
</evidence>
<evidence type="ECO:0000256" key="4">
    <source>
        <dbReference type="PROSITE-ProRule" id="PRU00091"/>
    </source>
</evidence>
<dbReference type="SUPFAM" id="SSF57903">
    <property type="entry name" value="FYVE/PHD zinc finger"/>
    <property type="match status" value="1"/>
</dbReference>
<evidence type="ECO:0000256" key="2">
    <source>
        <dbReference type="ARBA" id="ARBA00022771"/>
    </source>
</evidence>
<name>A0A024UAM1_9STRA</name>
<keyword evidence="2 4" id="KW-0863">Zinc-finger</keyword>
<dbReference type="InterPro" id="IPR052727">
    <property type="entry name" value="Rab4/Rab5_effector"/>
</dbReference>
<gene>
    <name evidence="7" type="ORF">H310_04904</name>
</gene>
<dbReference type="Gene3D" id="3.30.530.20">
    <property type="match status" value="1"/>
</dbReference>
<dbReference type="Pfam" id="PF01363">
    <property type="entry name" value="FYVE"/>
    <property type="match status" value="1"/>
</dbReference>
<keyword evidence="1" id="KW-0479">Metal-binding</keyword>
<proteinExistence type="predicted"/>
<dbReference type="PANTHER" id="PTHR13510">
    <property type="entry name" value="FYVE-FINGER-CONTAINING RAB5 EFFECTOR PROTEIN RABENOSYN-5-RELATED"/>
    <property type="match status" value="1"/>
</dbReference>
<dbReference type="InterPro" id="IPR023393">
    <property type="entry name" value="START-like_dom_sf"/>
</dbReference>
<dbReference type="PANTHER" id="PTHR13510:SF44">
    <property type="entry name" value="RABENOSYN-5"/>
    <property type="match status" value="1"/>
</dbReference>
<keyword evidence="3" id="KW-0862">Zinc</keyword>
<dbReference type="InterPro" id="IPR011011">
    <property type="entry name" value="Znf_FYVE_PHD"/>
</dbReference>
<dbReference type="Gene3D" id="3.30.40.10">
    <property type="entry name" value="Zinc/RING finger domain, C3HC4 (zinc finger)"/>
    <property type="match status" value="1"/>
</dbReference>
<dbReference type="CDD" id="cd00065">
    <property type="entry name" value="FYVE_like_SF"/>
    <property type="match status" value="1"/>
</dbReference>
<dbReference type="AlphaFoldDB" id="A0A024UAM1"/>
<dbReference type="OrthoDB" id="64937at2759"/>
<protein>
    <recommendedName>
        <fullName evidence="6">FYVE-type domain-containing protein</fullName>
    </recommendedName>
</protein>
<dbReference type="RefSeq" id="XP_008867670.1">
    <property type="nucleotide sequence ID" value="XM_008869448.1"/>
</dbReference>
<dbReference type="InterPro" id="IPR013083">
    <property type="entry name" value="Znf_RING/FYVE/PHD"/>
</dbReference>
<dbReference type="PROSITE" id="PS50178">
    <property type="entry name" value="ZF_FYVE"/>
    <property type="match status" value="1"/>
</dbReference>
<dbReference type="InterPro" id="IPR017455">
    <property type="entry name" value="Znf_FYVE-rel"/>
</dbReference>
<evidence type="ECO:0000256" key="1">
    <source>
        <dbReference type="ARBA" id="ARBA00022723"/>
    </source>
</evidence>
<evidence type="ECO:0000256" key="3">
    <source>
        <dbReference type="ARBA" id="ARBA00022833"/>
    </source>
</evidence>
<dbReference type="InterPro" id="IPR000306">
    <property type="entry name" value="Znf_FYVE"/>
</dbReference>
<reference evidence="7" key="1">
    <citation type="submission" date="2013-12" db="EMBL/GenBank/DDBJ databases">
        <title>The Genome Sequence of Aphanomyces invadans NJM9701.</title>
        <authorList>
            <consortium name="The Broad Institute Genomics Platform"/>
            <person name="Russ C."/>
            <person name="Tyler B."/>
            <person name="van West P."/>
            <person name="Dieguez-Uribeondo J."/>
            <person name="Young S.K."/>
            <person name="Zeng Q."/>
            <person name="Gargeya S."/>
            <person name="Fitzgerald M."/>
            <person name="Abouelleil A."/>
            <person name="Alvarado L."/>
            <person name="Chapman S.B."/>
            <person name="Gainer-Dewar J."/>
            <person name="Goldberg J."/>
            <person name="Griggs A."/>
            <person name="Gujja S."/>
            <person name="Hansen M."/>
            <person name="Howarth C."/>
            <person name="Imamovic A."/>
            <person name="Ireland A."/>
            <person name="Larimer J."/>
            <person name="McCowan C."/>
            <person name="Murphy C."/>
            <person name="Pearson M."/>
            <person name="Poon T.W."/>
            <person name="Priest M."/>
            <person name="Roberts A."/>
            <person name="Saif S."/>
            <person name="Shea T."/>
            <person name="Sykes S."/>
            <person name="Wortman J."/>
            <person name="Nusbaum C."/>
            <person name="Birren B."/>
        </authorList>
    </citation>
    <scope>NUCLEOTIDE SEQUENCE [LARGE SCALE GENOMIC DNA]</scope>
    <source>
        <strain evidence="7">NJM9701</strain>
    </source>
</reference>
<dbReference type="eggNOG" id="ENOG502QPNE">
    <property type="taxonomic scope" value="Eukaryota"/>
</dbReference>
<evidence type="ECO:0000259" key="6">
    <source>
        <dbReference type="PROSITE" id="PS50178"/>
    </source>
</evidence>